<dbReference type="OrthoDB" id="10631761at2759"/>
<organism evidence="1 2">
    <name type="scientific">Protea cynaroides</name>
    <dbReference type="NCBI Taxonomy" id="273540"/>
    <lineage>
        <taxon>Eukaryota</taxon>
        <taxon>Viridiplantae</taxon>
        <taxon>Streptophyta</taxon>
        <taxon>Embryophyta</taxon>
        <taxon>Tracheophyta</taxon>
        <taxon>Spermatophyta</taxon>
        <taxon>Magnoliopsida</taxon>
        <taxon>Proteales</taxon>
        <taxon>Proteaceae</taxon>
        <taxon>Protea</taxon>
    </lineage>
</organism>
<evidence type="ECO:0000313" key="2">
    <source>
        <dbReference type="Proteomes" id="UP001141806"/>
    </source>
</evidence>
<evidence type="ECO:0000313" key="1">
    <source>
        <dbReference type="EMBL" id="KAJ4949867.1"/>
    </source>
</evidence>
<proteinExistence type="predicted"/>
<accession>A0A9Q0GL52</accession>
<protein>
    <submittedName>
        <fullName evidence="1">Uncharacterized protein</fullName>
    </submittedName>
</protein>
<reference evidence="1" key="1">
    <citation type="journal article" date="2023" name="Plant J.">
        <title>The genome of the king protea, Protea cynaroides.</title>
        <authorList>
            <person name="Chang J."/>
            <person name="Duong T.A."/>
            <person name="Schoeman C."/>
            <person name="Ma X."/>
            <person name="Roodt D."/>
            <person name="Barker N."/>
            <person name="Li Z."/>
            <person name="Van de Peer Y."/>
            <person name="Mizrachi E."/>
        </authorList>
    </citation>
    <scope>NUCLEOTIDE SEQUENCE</scope>
    <source>
        <tissue evidence="1">Young leaves</tissue>
    </source>
</reference>
<comment type="caution">
    <text evidence="1">The sequence shown here is derived from an EMBL/GenBank/DDBJ whole genome shotgun (WGS) entry which is preliminary data.</text>
</comment>
<gene>
    <name evidence="1" type="ORF">NE237_014212</name>
</gene>
<dbReference type="Proteomes" id="UP001141806">
    <property type="component" value="Unassembled WGS sequence"/>
</dbReference>
<dbReference type="AlphaFoldDB" id="A0A9Q0GL52"/>
<sequence>MSRAFLPPAFIGVVERGEIDRRPILQQRLARSARLNLLERLSHLLSALKQQTLLNRRLCLNQEFSKERLLTLPKAQTEGGLRSGTEERASYHFHTGWIKKGRERIRVGRATGRPRCIEGAGRAARDQIFGTGAGWAVRPADLSLRALSQGFSLTRGGVDRCSTARLGKDRSTPGIEISLPADPRVEAGGVHHIKKAPPLFVLSVGSAQTLDSEKVGYSLYIDGIENFRERMKQRERREVTRPIE</sequence>
<name>A0A9Q0GL52_9MAGN</name>
<keyword evidence="2" id="KW-1185">Reference proteome</keyword>
<dbReference type="EMBL" id="JAMYWD010000132">
    <property type="protein sequence ID" value="KAJ4949867.1"/>
    <property type="molecule type" value="Genomic_DNA"/>
</dbReference>